<dbReference type="AlphaFoldDB" id="A0A1E4RHR4"/>
<feature type="transmembrane region" description="Helical" evidence="1">
    <location>
        <begin position="83"/>
        <end position="100"/>
    </location>
</feature>
<dbReference type="STRING" id="984485.A0A1E4RHR4"/>
<gene>
    <name evidence="2" type="ORF">HYPBUDRAFT_6135</name>
</gene>
<dbReference type="RefSeq" id="XP_020075884.1">
    <property type="nucleotide sequence ID" value="XM_020223551.1"/>
</dbReference>
<dbReference type="GeneID" id="30998100"/>
<keyword evidence="1" id="KW-0812">Transmembrane</keyword>
<dbReference type="OrthoDB" id="377083at2759"/>
<dbReference type="EMBL" id="KV454541">
    <property type="protein sequence ID" value="ODV66817.1"/>
    <property type="molecule type" value="Genomic_DNA"/>
</dbReference>
<keyword evidence="1" id="KW-1133">Transmembrane helix</keyword>
<sequence length="120" mass="14097">MARKTHRKEQAQPRSTALVFADPEIIENAKEEELKPMTKEEKVQLAKQIQLQREQETKQASFPLNYVYGFQDFANEHMTFCKFVEMLVVGYVAEIFYLYYFTKDWKLGPPIGFNILGIIL</sequence>
<reference evidence="3" key="1">
    <citation type="submission" date="2016-05" db="EMBL/GenBank/DDBJ databases">
        <title>Comparative genomics of biotechnologically important yeasts.</title>
        <authorList>
            <consortium name="DOE Joint Genome Institute"/>
            <person name="Riley R."/>
            <person name="Haridas S."/>
            <person name="Wolfe K.H."/>
            <person name="Lopes M.R."/>
            <person name="Hittinger C.T."/>
            <person name="Goker M."/>
            <person name="Salamov A."/>
            <person name="Wisecaver J."/>
            <person name="Long T.M."/>
            <person name="Aerts A.L."/>
            <person name="Barry K."/>
            <person name="Choi C."/>
            <person name="Clum A."/>
            <person name="Coughlan A.Y."/>
            <person name="Deshpande S."/>
            <person name="Douglass A.P."/>
            <person name="Hanson S.J."/>
            <person name="Klenk H.-P."/>
            <person name="Labutti K."/>
            <person name="Lapidus A."/>
            <person name="Lindquist E."/>
            <person name="Lipzen A."/>
            <person name="Meier-Kolthoff J.P."/>
            <person name="Ohm R.A."/>
            <person name="Otillar R.P."/>
            <person name="Pangilinan J."/>
            <person name="Peng Y."/>
            <person name="Rokas A."/>
            <person name="Rosa C.A."/>
            <person name="Scheuner C."/>
            <person name="Sibirny A.A."/>
            <person name="Slot J.C."/>
            <person name="Stielow J.B."/>
            <person name="Sun H."/>
            <person name="Kurtzman C.P."/>
            <person name="Blackwell M."/>
            <person name="Grigoriev I.V."/>
            <person name="Jeffries T.W."/>
        </authorList>
    </citation>
    <scope>NUCLEOTIDE SEQUENCE [LARGE SCALE GENOMIC DNA]</scope>
    <source>
        <strain evidence="3">NRRL Y-1933</strain>
    </source>
</reference>
<keyword evidence="1" id="KW-0472">Membrane</keyword>
<name>A0A1E4RHR4_9ASCO</name>
<feature type="non-terminal residue" evidence="2">
    <location>
        <position position="120"/>
    </location>
</feature>
<dbReference type="Proteomes" id="UP000095085">
    <property type="component" value="Unassembled WGS sequence"/>
</dbReference>
<accession>A0A1E4RHR4</accession>
<proteinExistence type="predicted"/>
<evidence type="ECO:0000256" key="1">
    <source>
        <dbReference type="SAM" id="Phobius"/>
    </source>
</evidence>
<keyword evidence="3" id="KW-1185">Reference proteome</keyword>
<evidence type="ECO:0000313" key="2">
    <source>
        <dbReference type="EMBL" id="ODV66817.1"/>
    </source>
</evidence>
<evidence type="ECO:0000313" key="3">
    <source>
        <dbReference type="Proteomes" id="UP000095085"/>
    </source>
</evidence>
<organism evidence="2 3">
    <name type="scientific">Hyphopichia burtonii NRRL Y-1933</name>
    <dbReference type="NCBI Taxonomy" id="984485"/>
    <lineage>
        <taxon>Eukaryota</taxon>
        <taxon>Fungi</taxon>
        <taxon>Dikarya</taxon>
        <taxon>Ascomycota</taxon>
        <taxon>Saccharomycotina</taxon>
        <taxon>Pichiomycetes</taxon>
        <taxon>Debaryomycetaceae</taxon>
        <taxon>Hyphopichia</taxon>
    </lineage>
</organism>
<protein>
    <submittedName>
        <fullName evidence="2">Uncharacterized protein</fullName>
    </submittedName>
</protein>